<sequence length="166" mass="18500">MKLKLSKKTYYTMGLLGTALSLVQAIAAFAGGSMRLLDSAVFCLTGLMLLFLASVHGTPAADKRSLFCCFLLLVGSMFFSIPLLQIILVSLVYPAFAAYEKNRDERLTNQFRAVCIGDLLWMGFRIVVLLGEVKSMMLPANLAGLLAICARLWLMFSLYKRERDER</sequence>
<keyword evidence="1" id="KW-0472">Membrane</keyword>
<keyword evidence="1" id="KW-0812">Transmembrane</keyword>
<proteinExistence type="predicted"/>
<feature type="transmembrane region" description="Helical" evidence="1">
    <location>
        <begin position="111"/>
        <end position="130"/>
    </location>
</feature>
<protein>
    <submittedName>
        <fullName evidence="2">Conjugal transfer protein D</fullName>
    </submittedName>
</protein>
<accession>J9CN02</accession>
<evidence type="ECO:0000256" key="1">
    <source>
        <dbReference type="SAM" id="Phobius"/>
    </source>
</evidence>
<feature type="transmembrane region" description="Helical" evidence="1">
    <location>
        <begin position="37"/>
        <end position="55"/>
    </location>
</feature>
<evidence type="ECO:0000313" key="2">
    <source>
        <dbReference type="EMBL" id="EJX01496.1"/>
    </source>
</evidence>
<organism evidence="2">
    <name type="scientific">gut metagenome</name>
    <dbReference type="NCBI Taxonomy" id="749906"/>
    <lineage>
        <taxon>unclassified sequences</taxon>
        <taxon>metagenomes</taxon>
        <taxon>organismal metagenomes</taxon>
    </lineage>
</organism>
<keyword evidence="1" id="KW-1133">Transmembrane helix</keyword>
<feature type="transmembrane region" description="Helical" evidence="1">
    <location>
        <begin position="67"/>
        <end position="91"/>
    </location>
</feature>
<gene>
    <name evidence="2" type="ORF">EVA_10398</name>
</gene>
<name>J9CN02_9ZZZZ</name>
<feature type="transmembrane region" description="Helical" evidence="1">
    <location>
        <begin position="142"/>
        <end position="159"/>
    </location>
</feature>
<reference evidence="2" key="1">
    <citation type="journal article" date="2012" name="PLoS ONE">
        <title>Gene sets for utilization of primary and secondary nutrition supplies in the distal gut of endangered iberian lynx.</title>
        <authorList>
            <person name="Alcaide M."/>
            <person name="Messina E."/>
            <person name="Richter M."/>
            <person name="Bargiela R."/>
            <person name="Peplies J."/>
            <person name="Huws S.A."/>
            <person name="Newbold C.J."/>
            <person name="Golyshin P.N."/>
            <person name="Simon M.A."/>
            <person name="Lopez G."/>
            <person name="Yakimov M.M."/>
            <person name="Ferrer M."/>
        </authorList>
    </citation>
    <scope>NUCLEOTIDE SEQUENCE</scope>
</reference>
<dbReference type="AlphaFoldDB" id="J9CN02"/>
<dbReference type="EMBL" id="AMCI01002934">
    <property type="protein sequence ID" value="EJX01496.1"/>
    <property type="molecule type" value="Genomic_DNA"/>
</dbReference>
<comment type="caution">
    <text evidence="2">The sequence shown here is derived from an EMBL/GenBank/DDBJ whole genome shotgun (WGS) entry which is preliminary data.</text>
</comment>